<dbReference type="Pfam" id="PF00561">
    <property type="entry name" value="Abhydrolase_1"/>
    <property type="match status" value="1"/>
</dbReference>
<dbReference type="InterPro" id="IPR000073">
    <property type="entry name" value="AB_hydrolase_1"/>
</dbReference>
<reference evidence="3" key="1">
    <citation type="submission" date="2021-01" db="EMBL/GenBank/DDBJ databases">
        <title>Whole genome shotgun sequence of Rugosimonospora africana NBRC 104875.</title>
        <authorList>
            <person name="Komaki H."/>
            <person name="Tamura T."/>
        </authorList>
    </citation>
    <scope>NUCLEOTIDE SEQUENCE</scope>
    <source>
        <strain evidence="3">NBRC 104875</strain>
    </source>
</reference>
<protein>
    <submittedName>
        <fullName evidence="3">Hydrolase</fullName>
    </submittedName>
</protein>
<evidence type="ECO:0000256" key="1">
    <source>
        <dbReference type="ARBA" id="ARBA00022801"/>
    </source>
</evidence>
<dbReference type="EMBL" id="BONZ01000102">
    <property type="protein sequence ID" value="GIH20626.1"/>
    <property type="molecule type" value="Genomic_DNA"/>
</dbReference>
<keyword evidence="4" id="KW-1185">Reference proteome</keyword>
<dbReference type="GO" id="GO:0016020">
    <property type="term" value="C:membrane"/>
    <property type="evidence" value="ECO:0007669"/>
    <property type="project" value="TreeGrafter"/>
</dbReference>
<accession>A0A8J3R1R0</accession>
<dbReference type="PANTHER" id="PTHR43798:SF31">
    <property type="entry name" value="AB HYDROLASE SUPERFAMILY PROTEIN YCLE"/>
    <property type="match status" value="1"/>
</dbReference>
<organism evidence="3 4">
    <name type="scientific">Rugosimonospora africana</name>
    <dbReference type="NCBI Taxonomy" id="556532"/>
    <lineage>
        <taxon>Bacteria</taxon>
        <taxon>Bacillati</taxon>
        <taxon>Actinomycetota</taxon>
        <taxon>Actinomycetes</taxon>
        <taxon>Micromonosporales</taxon>
        <taxon>Micromonosporaceae</taxon>
        <taxon>Rugosimonospora</taxon>
    </lineage>
</organism>
<dbReference type="RefSeq" id="WP_203924049.1">
    <property type="nucleotide sequence ID" value="NZ_BONZ01000102.1"/>
</dbReference>
<dbReference type="InterPro" id="IPR029058">
    <property type="entry name" value="AB_hydrolase_fold"/>
</dbReference>
<comment type="caution">
    <text evidence="3">The sequence shown here is derived from an EMBL/GenBank/DDBJ whole genome shotgun (WGS) entry which is preliminary data.</text>
</comment>
<dbReference type="GO" id="GO:0016787">
    <property type="term" value="F:hydrolase activity"/>
    <property type="evidence" value="ECO:0007669"/>
    <property type="project" value="UniProtKB-KW"/>
</dbReference>
<dbReference type="PRINTS" id="PR00412">
    <property type="entry name" value="EPOXHYDRLASE"/>
</dbReference>
<dbReference type="AlphaFoldDB" id="A0A8J3R1R0"/>
<evidence type="ECO:0000259" key="2">
    <source>
        <dbReference type="Pfam" id="PF00561"/>
    </source>
</evidence>
<dbReference type="Gene3D" id="3.40.50.1820">
    <property type="entry name" value="alpha/beta hydrolase"/>
    <property type="match status" value="1"/>
</dbReference>
<evidence type="ECO:0000313" key="4">
    <source>
        <dbReference type="Proteomes" id="UP000642748"/>
    </source>
</evidence>
<keyword evidence="1 3" id="KW-0378">Hydrolase</keyword>
<dbReference type="Proteomes" id="UP000642748">
    <property type="component" value="Unassembled WGS sequence"/>
</dbReference>
<proteinExistence type="predicted"/>
<evidence type="ECO:0000313" key="3">
    <source>
        <dbReference type="EMBL" id="GIH20626.1"/>
    </source>
</evidence>
<gene>
    <name evidence="3" type="ORF">Raf01_87980</name>
</gene>
<name>A0A8J3R1R0_9ACTN</name>
<dbReference type="PANTHER" id="PTHR43798">
    <property type="entry name" value="MONOACYLGLYCEROL LIPASE"/>
    <property type="match status" value="1"/>
</dbReference>
<dbReference type="PRINTS" id="PR00111">
    <property type="entry name" value="ABHYDROLASE"/>
</dbReference>
<dbReference type="InterPro" id="IPR050266">
    <property type="entry name" value="AB_hydrolase_sf"/>
</dbReference>
<feature type="domain" description="AB hydrolase-1" evidence="2">
    <location>
        <begin position="14"/>
        <end position="249"/>
    </location>
</feature>
<sequence length="263" mass="27970">MTDLFCIDTGAGQPLVLLHGGFLDHHMWDDQIPAFAPHRRVIAPDARGHGRSPNAEAPFRSADDLAGLLGHLDTGPAVLVGVSLGASTAVDTALEHPELVSAVVVTGSGISDTGSTEPHFNDPWTARTWSTWASAIAIGDLDVSVETLLLFAAGPHRTLDDLDPQVLDRLRTATRGTMVKHHAGETDWRVPLASTLERAATIDVPVLAISGTLDSPDHIEMAELLASTVVNGHAVSIDGTAHYPNLERPDVYNKLLTDFLTAL</sequence>
<dbReference type="SUPFAM" id="SSF53474">
    <property type="entry name" value="alpha/beta-Hydrolases"/>
    <property type="match status" value="1"/>
</dbReference>
<dbReference type="InterPro" id="IPR000639">
    <property type="entry name" value="Epox_hydrolase-like"/>
</dbReference>